<evidence type="ECO:0000313" key="2">
    <source>
        <dbReference type="Proteomes" id="UP000030673"/>
    </source>
</evidence>
<dbReference type="AlphaFoldDB" id="W7JWR9"/>
<reference evidence="1 2" key="1">
    <citation type="submission" date="2013-02" db="EMBL/GenBank/DDBJ databases">
        <title>The Genome Sequence of Plasmodium falciparum NF54.</title>
        <authorList>
            <consortium name="The Broad Institute Genome Sequencing Platform"/>
            <consortium name="The Broad Institute Genome Sequencing Center for Infectious Disease"/>
            <person name="Neafsey D."/>
            <person name="Cheeseman I."/>
            <person name="Volkman S."/>
            <person name="Adams J."/>
            <person name="Walker B."/>
            <person name="Young S.K."/>
            <person name="Zeng Q."/>
            <person name="Gargeya S."/>
            <person name="Fitzgerald M."/>
            <person name="Haas B."/>
            <person name="Abouelleil A."/>
            <person name="Alvarado L."/>
            <person name="Arachchi H.M."/>
            <person name="Berlin A.M."/>
            <person name="Chapman S.B."/>
            <person name="Dewar J."/>
            <person name="Goldberg J."/>
            <person name="Griggs A."/>
            <person name="Gujja S."/>
            <person name="Hansen M."/>
            <person name="Howarth C."/>
            <person name="Imamovic A."/>
            <person name="Larimer J."/>
            <person name="McCowan C."/>
            <person name="Murphy C."/>
            <person name="Neiman D."/>
            <person name="Pearson M."/>
            <person name="Priest M."/>
            <person name="Roberts A."/>
            <person name="Saif S."/>
            <person name="Shea T."/>
            <person name="Sisk P."/>
            <person name="Sykes S."/>
            <person name="Wortman J."/>
            <person name="Nusbaum C."/>
            <person name="Birren B."/>
        </authorList>
    </citation>
    <scope>NUCLEOTIDE SEQUENCE [LARGE SCALE GENOMIC DNA]</scope>
    <source>
        <strain evidence="1 2">NF54</strain>
    </source>
</reference>
<gene>
    <name evidence="1" type="ORF">PFNF54_05731</name>
</gene>
<dbReference type="EMBL" id="KE123886">
    <property type="protein sequence ID" value="EWC85539.1"/>
    <property type="molecule type" value="Genomic_DNA"/>
</dbReference>
<evidence type="ECO:0000313" key="1">
    <source>
        <dbReference type="EMBL" id="EWC85539.1"/>
    </source>
</evidence>
<keyword evidence="2" id="KW-1185">Reference proteome</keyword>
<accession>W7JWR9</accession>
<organism evidence="1 2">
    <name type="scientific">Plasmodium falciparum (isolate NF54)</name>
    <dbReference type="NCBI Taxonomy" id="5843"/>
    <lineage>
        <taxon>Eukaryota</taxon>
        <taxon>Sar</taxon>
        <taxon>Alveolata</taxon>
        <taxon>Apicomplexa</taxon>
        <taxon>Aconoidasida</taxon>
        <taxon>Haemosporida</taxon>
        <taxon>Plasmodiidae</taxon>
        <taxon>Plasmodium</taxon>
        <taxon>Plasmodium (Laverania)</taxon>
    </lineage>
</organism>
<dbReference type="Proteomes" id="UP000030673">
    <property type="component" value="Unassembled WGS sequence"/>
</dbReference>
<protein>
    <submittedName>
        <fullName evidence="1">Uncharacterized protein</fullName>
    </submittedName>
</protein>
<proteinExistence type="predicted"/>
<sequence length="119" mass="14868">MNMPKKENKKKKKKKKPKIMHHNINNIIYLFDLVEYDLYAGIINELKIILTYYIWEDDKIFNNFTKKIYEDKFFYIYYLYLIRKLKKENRKICQERGLDNHKFVSIKIIYLLYFIHIDT</sequence>
<name>W7JWR9_PLAFO</name>